<dbReference type="GO" id="GO:0016020">
    <property type="term" value="C:membrane"/>
    <property type="evidence" value="ECO:0007669"/>
    <property type="project" value="UniProtKB-SubCell"/>
</dbReference>
<organism evidence="7 8">
    <name type="scientific">Rhynchospora pubera</name>
    <dbReference type="NCBI Taxonomy" id="906938"/>
    <lineage>
        <taxon>Eukaryota</taxon>
        <taxon>Viridiplantae</taxon>
        <taxon>Streptophyta</taxon>
        <taxon>Embryophyta</taxon>
        <taxon>Tracheophyta</taxon>
        <taxon>Spermatophyta</taxon>
        <taxon>Magnoliopsida</taxon>
        <taxon>Liliopsida</taxon>
        <taxon>Poales</taxon>
        <taxon>Cyperaceae</taxon>
        <taxon>Cyperoideae</taxon>
        <taxon>Rhynchosporeae</taxon>
        <taxon>Rhynchospora</taxon>
    </lineage>
</organism>
<evidence type="ECO:0000256" key="1">
    <source>
        <dbReference type="ARBA" id="ARBA00004141"/>
    </source>
</evidence>
<evidence type="ECO:0000256" key="6">
    <source>
        <dbReference type="SAM" id="Phobius"/>
    </source>
</evidence>
<reference evidence="7" key="1">
    <citation type="submission" date="2022-08" db="EMBL/GenBank/DDBJ databases">
        <authorList>
            <person name="Marques A."/>
        </authorList>
    </citation>
    <scope>NUCLEOTIDE SEQUENCE</scope>
    <source>
        <strain evidence="7">RhyPub2mFocal</strain>
        <tissue evidence="7">Leaves</tissue>
    </source>
</reference>
<evidence type="ECO:0000256" key="5">
    <source>
        <dbReference type="ARBA" id="ARBA00023136"/>
    </source>
</evidence>
<dbReference type="PANTHER" id="PTHR46285">
    <property type="entry name" value="PROTEINASE INHIBITOR I4, SERPIN (DUF716)-RELATED"/>
    <property type="match status" value="1"/>
</dbReference>
<keyword evidence="8" id="KW-1185">Reference proteome</keyword>
<feature type="transmembrane region" description="Helical" evidence="6">
    <location>
        <begin position="87"/>
        <end position="107"/>
    </location>
</feature>
<comment type="caution">
    <text evidence="7">The sequence shown here is derived from an EMBL/GenBank/DDBJ whole genome shotgun (WGS) entry which is preliminary data.</text>
</comment>
<feature type="transmembrane region" description="Helical" evidence="6">
    <location>
        <begin position="44"/>
        <end position="67"/>
    </location>
</feature>
<evidence type="ECO:0000256" key="2">
    <source>
        <dbReference type="ARBA" id="ARBA00006948"/>
    </source>
</evidence>
<evidence type="ECO:0000256" key="4">
    <source>
        <dbReference type="ARBA" id="ARBA00022989"/>
    </source>
</evidence>
<dbReference type="Pfam" id="PF04819">
    <property type="entry name" value="DUF716"/>
    <property type="match status" value="1"/>
</dbReference>
<evidence type="ECO:0000313" key="8">
    <source>
        <dbReference type="Proteomes" id="UP001140206"/>
    </source>
</evidence>
<feature type="transmembrane region" description="Helical" evidence="6">
    <location>
        <begin position="150"/>
        <end position="169"/>
    </location>
</feature>
<feature type="transmembrane region" description="Helical" evidence="6">
    <location>
        <begin position="6"/>
        <end position="23"/>
    </location>
</feature>
<feature type="transmembrane region" description="Helical" evidence="6">
    <location>
        <begin position="119"/>
        <end position="138"/>
    </location>
</feature>
<comment type="similarity">
    <text evidence="2">Belongs to the TMEM45 family.</text>
</comment>
<accession>A0AAV8CHJ8</accession>
<dbReference type="EMBL" id="JAMFTS010000005">
    <property type="protein sequence ID" value="KAJ4754230.1"/>
    <property type="molecule type" value="Genomic_DNA"/>
</dbReference>
<protein>
    <submittedName>
        <fullName evidence="7">Plant viral-response family protein-like</fullName>
    </submittedName>
</protein>
<evidence type="ECO:0000313" key="7">
    <source>
        <dbReference type="EMBL" id="KAJ4754230.1"/>
    </source>
</evidence>
<name>A0AAV8CHJ8_9POAL</name>
<comment type="subcellular location">
    <subcellularLocation>
        <location evidence="1">Membrane</location>
        <topology evidence="1">Multi-pass membrane protein</topology>
    </subcellularLocation>
</comment>
<dbReference type="AlphaFoldDB" id="A0AAV8CHJ8"/>
<keyword evidence="5 6" id="KW-0472">Membrane</keyword>
<sequence>MIGHAGPGIGFLLIGLWHLYNHIKLYSLRPKTYVAPPWFPNRKLRYLELILIIGGSLLSIAAELFIGPEKHQPFDSDGTIPSNHLHNFEHAAISFTFLVYASFAVYFDRMKMKMGDSMTQILAGIAFAQQYLLFHLHSADHMGIEGQYHWLLQLVIVVSLATTLIGIAISAKELPNQLCAVS</sequence>
<dbReference type="Proteomes" id="UP001140206">
    <property type="component" value="Chromosome 5"/>
</dbReference>
<keyword evidence="3 6" id="KW-0812">Transmembrane</keyword>
<dbReference type="InterPro" id="IPR006904">
    <property type="entry name" value="DUF716"/>
</dbReference>
<dbReference type="PANTHER" id="PTHR46285:SF3">
    <property type="entry name" value="PROTEINASE INHIBITOR I4, SERPIN (DUF716)"/>
    <property type="match status" value="1"/>
</dbReference>
<gene>
    <name evidence="7" type="ORF">LUZ62_088635</name>
</gene>
<evidence type="ECO:0000256" key="3">
    <source>
        <dbReference type="ARBA" id="ARBA00022692"/>
    </source>
</evidence>
<keyword evidence="4 6" id="KW-1133">Transmembrane helix</keyword>
<proteinExistence type="inferred from homology"/>